<dbReference type="PROSITE" id="PS01125">
    <property type="entry name" value="ROK"/>
    <property type="match status" value="1"/>
</dbReference>
<dbReference type="SUPFAM" id="SSF53067">
    <property type="entry name" value="Actin-like ATPase domain"/>
    <property type="match status" value="1"/>
</dbReference>
<comment type="caution">
    <text evidence="2">The sequence shown here is derived from an EMBL/GenBank/DDBJ whole genome shotgun (WGS) entry which is preliminary data.</text>
</comment>
<dbReference type="Proteomes" id="UP000316181">
    <property type="component" value="Unassembled WGS sequence"/>
</dbReference>
<dbReference type="RefSeq" id="WP_142112392.1">
    <property type="nucleotide sequence ID" value="NZ_BAAATB010000007.1"/>
</dbReference>
<dbReference type="Gene3D" id="1.10.10.10">
    <property type="entry name" value="Winged helix-like DNA-binding domain superfamily/Winged helix DNA-binding domain"/>
    <property type="match status" value="1"/>
</dbReference>
<dbReference type="InterPro" id="IPR000600">
    <property type="entry name" value="ROK"/>
</dbReference>
<dbReference type="InterPro" id="IPR049874">
    <property type="entry name" value="ROK_cs"/>
</dbReference>
<dbReference type="PANTHER" id="PTHR18964:SF173">
    <property type="entry name" value="GLUCOKINASE"/>
    <property type="match status" value="1"/>
</dbReference>
<dbReference type="SUPFAM" id="SSF46785">
    <property type="entry name" value="Winged helix' DNA-binding domain"/>
    <property type="match status" value="1"/>
</dbReference>
<dbReference type="GO" id="GO:0016301">
    <property type="term" value="F:kinase activity"/>
    <property type="evidence" value="ECO:0007669"/>
    <property type="project" value="UniProtKB-KW"/>
</dbReference>
<organism evidence="2 3">
    <name type="scientific">Rarobacter incanus</name>
    <dbReference type="NCBI Taxonomy" id="153494"/>
    <lineage>
        <taxon>Bacteria</taxon>
        <taxon>Bacillati</taxon>
        <taxon>Actinomycetota</taxon>
        <taxon>Actinomycetes</taxon>
        <taxon>Micrococcales</taxon>
        <taxon>Rarobacteraceae</taxon>
        <taxon>Rarobacter</taxon>
    </lineage>
</organism>
<keyword evidence="2" id="KW-0418">Kinase</keyword>
<dbReference type="InterPro" id="IPR036388">
    <property type="entry name" value="WH-like_DNA-bd_sf"/>
</dbReference>
<keyword evidence="3" id="KW-1185">Reference proteome</keyword>
<keyword evidence="2" id="KW-0808">Transferase</keyword>
<accession>A0A542SQF5</accession>
<protein>
    <submittedName>
        <fullName evidence="2">Putative NBD/HSP70 family sugar kinase</fullName>
    </submittedName>
</protein>
<evidence type="ECO:0000256" key="1">
    <source>
        <dbReference type="ARBA" id="ARBA00006479"/>
    </source>
</evidence>
<evidence type="ECO:0000313" key="3">
    <source>
        <dbReference type="Proteomes" id="UP000316181"/>
    </source>
</evidence>
<sequence length="400" mass="42315">MSSENGLTGRQRNRAAALEYIRRAGGCSRNELMDYLGLSRGGVAHLVNSLLETHDVEIVEEDSRPIAKRGRPASKIIYKSPPALVVGIDFGHTHVTVAIADLGGRVLAERTIAYDVNKDAPGACAQARVMLDGLLYESGAGNPVIYAVAGIPISIDRRTGGMRANMRRSSWAQGRPQEIIENALGMSVRLEHDTNLGALGEMRVGSARGLTDALYIKISSGIGAGLIFDGKIYPGSSGFAGEIGHIKVPGSSELCRCGSRGCLEALAGIEPVARQLSMATRSTIDESGRIITPGHDPAAERILMEAGWTIGRLIADLANCLDPQTIILGGRLGAENETVREGVAQAMMRHAEPAIASTIPVRRASLGQRAEIVGAVTLAVDDAVVLLDSQRTAADATRDR</sequence>
<dbReference type="PANTHER" id="PTHR18964">
    <property type="entry name" value="ROK (REPRESSOR, ORF, KINASE) FAMILY"/>
    <property type="match status" value="1"/>
</dbReference>
<dbReference type="Gene3D" id="3.30.420.40">
    <property type="match status" value="2"/>
</dbReference>
<dbReference type="InterPro" id="IPR043129">
    <property type="entry name" value="ATPase_NBD"/>
</dbReference>
<dbReference type="AlphaFoldDB" id="A0A542SQF5"/>
<evidence type="ECO:0000313" key="2">
    <source>
        <dbReference type="EMBL" id="TQK76843.1"/>
    </source>
</evidence>
<reference evidence="2 3" key="1">
    <citation type="submission" date="2019-06" db="EMBL/GenBank/DDBJ databases">
        <title>Sequencing the genomes of 1000 actinobacteria strains.</title>
        <authorList>
            <person name="Klenk H.-P."/>
        </authorList>
    </citation>
    <scope>NUCLEOTIDE SEQUENCE [LARGE SCALE GENOMIC DNA]</scope>
    <source>
        <strain evidence="2 3">DSM 10596</strain>
    </source>
</reference>
<dbReference type="OrthoDB" id="3189808at2"/>
<gene>
    <name evidence="2" type="ORF">FB389_1538</name>
</gene>
<name>A0A542SQF5_9MICO</name>
<dbReference type="InterPro" id="IPR036390">
    <property type="entry name" value="WH_DNA-bd_sf"/>
</dbReference>
<comment type="similarity">
    <text evidence="1">Belongs to the ROK (NagC/XylR) family.</text>
</comment>
<dbReference type="EMBL" id="VFNV01000001">
    <property type="protein sequence ID" value="TQK76843.1"/>
    <property type="molecule type" value="Genomic_DNA"/>
</dbReference>
<dbReference type="Pfam" id="PF00480">
    <property type="entry name" value="ROK"/>
    <property type="match status" value="1"/>
</dbReference>
<proteinExistence type="inferred from homology"/>